<comment type="similarity">
    <text evidence="1">Belongs to the peptidase S33 family.</text>
</comment>
<evidence type="ECO:0000256" key="2">
    <source>
        <dbReference type="ARBA" id="ARBA00022801"/>
    </source>
</evidence>
<evidence type="ECO:0000313" key="5">
    <source>
        <dbReference type="EMBL" id="KAF3055497.1"/>
    </source>
</evidence>
<evidence type="ECO:0000313" key="6">
    <source>
        <dbReference type="Proteomes" id="UP000801864"/>
    </source>
</evidence>
<feature type="active site" description="Nucleophile" evidence="3">
    <location>
        <position position="212"/>
    </location>
</feature>
<evidence type="ECO:0000256" key="3">
    <source>
        <dbReference type="PIRSR" id="PIRSR001112-1"/>
    </source>
</evidence>
<evidence type="ECO:0000256" key="1">
    <source>
        <dbReference type="ARBA" id="ARBA00010088"/>
    </source>
</evidence>
<name>A0A9P5C852_9HYPO</name>
<sequence length="419" mass="47541">MQQFSNYAAIKPAHSMTGHFNVTPTNMPGSPEPFTMHVPEEKLSEFHELLKLSKIGPATWWNQHNDRRFGVSREWLSQAKEIWLEAFDWRQQEARINKFPNFKMTVDDPESGEIEVHFLALFSSKTDAIPFIFLHGFPGSVFELLPMMELLLDKYTPATLPYHVIVPSLPNYGLSGSPSNNVEMTLEQAARIMHQLMMDLGFSEGYVAQGGDLGSMLARIMSTKYKECKAFHVNMLALNPGETAPSSDDVSVEELREMERTETWAQTGLAFALEHGTRPATVGLAIASNPLSLLAWIGEKFLEWVDQREPLPLDTILAMASFYWFTDTFPRSLYHAQVLQTLLKGNPIPTSKEKPLGYSQFPRDLALLPKAWAYQLYPNLVFFKAHQMGGHFARLEQPMVFLEDIEDFSKCIHGIFTCS</sequence>
<gene>
    <name evidence="5" type="ORF">CFAM422_012999</name>
</gene>
<organism evidence="5 6">
    <name type="scientific">Trichoderma lentiforme</name>
    <dbReference type="NCBI Taxonomy" id="1567552"/>
    <lineage>
        <taxon>Eukaryota</taxon>
        <taxon>Fungi</taxon>
        <taxon>Dikarya</taxon>
        <taxon>Ascomycota</taxon>
        <taxon>Pezizomycotina</taxon>
        <taxon>Sordariomycetes</taxon>
        <taxon>Hypocreomycetidae</taxon>
        <taxon>Hypocreales</taxon>
        <taxon>Hypocreaceae</taxon>
        <taxon>Trichoderma</taxon>
    </lineage>
</organism>
<comment type="caution">
    <text evidence="5">The sequence shown here is derived from an EMBL/GenBank/DDBJ whole genome shotgun (WGS) entry which is preliminary data.</text>
</comment>
<dbReference type="EMBL" id="QLNT01000035">
    <property type="protein sequence ID" value="KAF3055497.1"/>
    <property type="molecule type" value="Genomic_DNA"/>
</dbReference>
<dbReference type="AlphaFoldDB" id="A0A9P5C852"/>
<keyword evidence="6" id="KW-1185">Reference proteome</keyword>
<proteinExistence type="inferred from homology"/>
<reference evidence="5 6" key="1">
    <citation type="submission" date="2018-06" db="EMBL/GenBank/DDBJ databases">
        <title>Genome analysis of cellulolytic fungus Trichoderma lentiforme CFAM-422.</title>
        <authorList>
            <person name="Steindorff A.S."/>
            <person name="Formighieri E.F."/>
            <person name="Midorikawa G.E.O."/>
            <person name="Tamietti M.S."/>
            <person name="Ramos E.Z."/>
            <person name="Silva A.S."/>
            <person name="Bon E.P.S."/>
            <person name="Mendes T.D."/>
            <person name="Damaso M.C.T."/>
            <person name="Favaro L.C.L."/>
        </authorList>
    </citation>
    <scope>NUCLEOTIDE SEQUENCE [LARGE SCALE GENOMIC DNA]</scope>
    <source>
        <strain evidence="5 6">CFAM-422</strain>
    </source>
</reference>
<dbReference type="InterPro" id="IPR016292">
    <property type="entry name" value="Epoxide_hydrolase"/>
</dbReference>
<dbReference type="PANTHER" id="PTHR21661:SF39">
    <property type="entry name" value="HYDROLASE, PUTATIVE (AFU_ORTHOLOGUE AFUA_3G08960)-RELATED"/>
    <property type="match status" value="1"/>
</dbReference>
<dbReference type="GO" id="GO:0097176">
    <property type="term" value="P:epoxide metabolic process"/>
    <property type="evidence" value="ECO:0007669"/>
    <property type="project" value="TreeGrafter"/>
</dbReference>
<dbReference type="InterPro" id="IPR000639">
    <property type="entry name" value="Epox_hydrolase-like"/>
</dbReference>
<dbReference type="PRINTS" id="PR00412">
    <property type="entry name" value="EPOXHYDRLASE"/>
</dbReference>
<keyword evidence="2 5" id="KW-0378">Hydrolase</keyword>
<accession>A0A9P5C852</accession>
<dbReference type="Gene3D" id="3.40.50.1820">
    <property type="entry name" value="alpha/beta hydrolase"/>
    <property type="match status" value="1"/>
</dbReference>
<evidence type="ECO:0000259" key="4">
    <source>
        <dbReference type="Pfam" id="PF06441"/>
    </source>
</evidence>
<feature type="active site" description="Proton acceptor" evidence="3">
    <location>
        <position position="391"/>
    </location>
</feature>
<feature type="domain" description="Epoxide hydrolase N-terminal" evidence="4">
    <location>
        <begin position="32"/>
        <end position="143"/>
    </location>
</feature>
<protein>
    <submittedName>
        <fullName evidence="5">Epoxide hydrolase</fullName>
    </submittedName>
</protein>
<dbReference type="PIRSF" id="PIRSF001112">
    <property type="entry name" value="Epoxide_hydrolase"/>
    <property type="match status" value="1"/>
</dbReference>
<dbReference type="InterPro" id="IPR010497">
    <property type="entry name" value="Epoxide_hydro_N"/>
</dbReference>
<dbReference type="InterPro" id="IPR029058">
    <property type="entry name" value="AB_hydrolase_fold"/>
</dbReference>
<dbReference type="PANTHER" id="PTHR21661">
    <property type="entry name" value="EPOXIDE HYDROLASE 1-RELATED"/>
    <property type="match status" value="1"/>
</dbReference>
<dbReference type="Pfam" id="PF06441">
    <property type="entry name" value="EHN"/>
    <property type="match status" value="1"/>
</dbReference>
<dbReference type="Proteomes" id="UP000801864">
    <property type="component" value="Unassembled WGS sequence"/>
</dbReference>
<dbReference type="SUPFAM" id="SSF53474">
    <property type="entry name" value="alpha/beta-Hydrolases"/>
    <property type="match status" value="1"/>
</dbReference>
<feature type="active site" description="Proton donor" evidence="3">
    <location>
        <position position="334"/>
    </location>
</feature>
<dbReference type="GO" id="GO:0004301">
    <property type="term" value="F:epoxide hydrolase activity"/>
    <property type="evidence" value="ECO:0007669"/>
    <property type="project" value="TreeGrafter"/>
</dbReference>